<reference evidence="3 4" key="1">
    <citation type="submission" date="2014-12" db="EMBL/GenBank/DDBJ databases">
        <title>Draft genome sequence of Paenibacillus kamchatkensis strain B-2647.</title>
        <authorList>
            <person name="Karlyshev A.V."/>
            <person name="Kudryashova E.B."/>
        </authorList>
    </citation>
    <scope>NUCLEOTIDE SEQUENCE [LARGE SCALE GENOMIC DNA]</scope>
    <source>
        <strain evidence="3 4">VKM B-2647</strain>
    </source>
</reference>
<organism evidence="3 4">
    <name type="scientific">Gordoniibacillus kamchatkensis</name>
    <dbReference type="NCBI Taxonomy" id="1590651"/>
    <lineage>
        <taxon>Bacteria</taxon>
        <taxon>Bacillati</taxon>
        <taxon>Bacillota</taxon>
        <taxon>Bacilli</taxon>
        <taxon>Bacillales</taxon>
        <taxon>Paenibacillaceae</taxon>
        <taxon>Gordoniibacillus</taxon>
    </lineage>
</organism>
<evidence type="ECO:0000256" key="1">
    <source>
        <dbReference type="PIRNR" id="PIRNR012524"/>
    </source>
</evidence>
<dbReference type="PANTHER" id="PTHR37296:SF1">
    <property type="entry name" value="CONSERVED VIRULENCE FACTOR B"/>
    <property type="match status" value="1"/>
</dbReference>
<protein>
    <submittedName>
        <fullName evidence="3">RNA-binding protein</fullName>
    </submittedName>
</protein>
<sequence length="309" mass="34296">MPRLRAGEVVTLDVAREVSPNGYFLTDGHQDVLLHYSEITDPIQIGDSIDVFLYHDTEDRLAATMRRPKLLSGEVGLLEVVDIHPRYGVFLEMGLGRNLLLPYSELPELEELRPQVGDSVFVTLANDRSGRLIAKLAGEADLAPKCFHAPDDWRNRWVDARVYKPLQMGTFVVCEGGVLGFGAIGFIPAPDRPRLLRLGERVRVRVTFVREDGRVNLSLRQQKELGRTEDAERLLEFLRGRPNGAMPYSDETPADVIAAKFGISKAAFKRALGKLMRENAVYQKGNWTYLAAADTGASASDGVPPQPEA</sequence>
<gene>
    <name evidence="3" type="ORF">SD70_27525</name>
</gene>
<dbReference type="InterPro" id="IPR012340">
    <property type="entry name" value="NA-bd_OB-fold"/>
</dbReference>
<name>A0ABR5AB41_9BACL</name>
<evidence type="ECO:0000313" key="3">
    <source>
        <dbReference type="EMBL" id="KIL38276.1"/>
    </source>
</evidence>
<feature type="domain" description="S1 motif" evidence="2">
    <location>
        <begin position="155"/>
        <end position="220"/>
    </location>
</feature>
<dbReference type="Pfam" id="PF13509">
    <property type="entry name" value="S1_2"/>
    <property type="match status" value="1"/>
</dbReference>
<comment type="caution">
    <text evidence="3">The sequence shown here is derived from an EMBL/GenBank/DDBJ whole genome shotgun (WGS) entry which is preliminary data.</text>
</comment>
<dbReference type="InterPro" id="IPR048588">
    <property type="entry name" value="CvfB_S1_2nd"/>
</dbReference>
<dbReference type="PANTHER" id="PTHR37296">
    <property type="entry name" value="CONSERVED VIRULENCE FACTOR B"/>
    <property type="match status" value="1"/>
</dbReference>
<dbReference type="InterPro" id="IPR014464">
    <property type="entry name" value="CvfB_fam"/>
</dbReference>
<keyword evidence="4" id="KW-1185">Reference proteome</keyword>
<dbReference type="Proteomes" id="UP000031967">
    <property type="component" value="Unassembled WGS sequence"/>
</dbReference>
<dbReference type="Pfam" id="PF17783">
    <property type="entry name" value="WHD_CvfB"/>
    <property type="match status" value="1"/>
</dbReference>
<dbReference type="PIRSF" id="PIRSF012524">
    <property type="entry name" value="YitL_S1"/>
    <property type="match status" value="1"/>
</dbReference>
<dbReference type="InterPro" id="IPR003029">
    <property type="entry name" value="S1_domain"/>
</dbReference>
<dbReference type="RefSeq" id="WP_041051562.1">
    <property type="nucleotide sequence ID" value="NZ_JXAK01000068.1"/>
</dbReference>
<dbReference type="InterPro" id="IPR040764">
    <property type="entry name" value="CvfB_WH"/>
</dbReference>
<dbReference type="InterPro" id="IPR048587">
    <property type="entry name" value="CvfB_S1_3rd"/>
</dbReference>
<dbReference type="InterPro" id="IPR036388">
    <property type="entry name" value="WH-like_DNA-bd_sf"/>
</dbReference>
<evidence type="ECO:0000313" key="4">
    <source>
        <dbReference type="Proteomes" id="UP000031967"/>
    </source>
</evidence>
<dbReference type="Gene3D" id="1.10.10.10">
    <property type="entry name" value="Winged helix-like DNA-binding domain superfamily/Winged helix DNA-binding domain"/>
    <property type="match status" value="1"/>
</dbReference>
<dbReference type="Gene3D" id="2.40.50.140">
    <property type="entry name" value="Nucleic acid-binding proteins"/>
    <property type="match status" value="2"/>
</dbReference>
<dbReference type="PROSITE" id="PS50126">
    <property type="entry name" value="S1"/>
    <property type="match status" value="1"/>
</dbReference>
<dbReference type="Pfam" id="PF21543">
    <property type="entry name" value="CvfB_2nd"/>
    <property type="match status" value="1"/>
</dbReference>
<proteinExistence type="inferred from homology"/>
<comment type="similarity">
    <text evidence="1">Belongs to the CvfB family.</text>
</comment>
<dbReference type="InterPro" id="IPR039566">
    <property type="entry name" value="CvfB_S1_st"/>
</dbReference>
<dbReference type="Pfam" id="PF21191">
    <property type="entry name" value="CvfB_1st"/>
    <property type="match status" value="1"/>
</dbReference>
<evidence type="ECO:0000259" key="2">
    <source>
        <dbReference type="PROSITE" id="PS50126"/>
    </source>
</evidence>
<accession>A0ABR5AB41</accession>
<dbReference type="SMART" id="SM00316">
    <property type="entry name" value="S1"/>
    <property type="match status" value="3"/>
</dbReference>
<dbReference type="EMBL" id="JXAK01000068">
    <property type="protein sequence ID" value="KIL38276.1"/>
    <property type="molecule type" value="Genomic_DNA"/>
</dbReference>